<comment type="catalytic activity">
    <reaction evidence="9">
        <text>L-histidinol phosphate + H2O = L-histidinol + phosphate</text>
        <dbReference type="Rhea" id="RHEA:14465"/>
        <dbReference type="ChEBI" id="CHEBI:15377"/>
        <dbReference type="ChEBI" id="CHEBI:43474"/>
        <dbReference type="ChEBI" id="CHEBI:57699"/>
        <dbReference type="ChEBI" id="CHEBI:57980"/>
        <dbReference type="EC" id="3.1.3.15"/>
    </reaction>
</comment>
<evidence type="ECO:0000256" key="11">
    <source>
        <dbReference type="PIRSR" id="PIRSR600760-2"/>
    </source>
</evidence>
<dbReference type="Pfam" id="PF00459">
    <property type="entry name" value="Inositol_P"/>
    <property type="match status" value="1"/>
</dbReference>
<keyword evidence="5 11" id="KW-0479">Metal-binding</keyword>
<reference evidence="13 14" key="1">
    <citation type="submission" date="2019-03" db="EMBL/GenBank/DDBJ databases">
        <title>Genomic analyses of the natural microbiome of Caenorhabditis elegans.</title>
        <authorList>
            <person name="Samuel B."/>
        </authorList>
    </citation>
    <scope>NUCLEOTIDE SEQUENCE [LARGE SCALE GENOMIC DNA]</scope>
    <source>
        <strain evidence="13 14">JUb18</strain>
    </source>
</reference>
<feature type="binding site" evidence="11">
    <location>
        <position position="91"/>
    </location>
    <ligand>
        <name>Mg(2+)</name>
        <dbReference type="ChEBI" id="CHEBI:18420"/>
        <label>1</label>
        <note>catalytic</note>
    </ligand>
</feature>
<organism evidence="13 14">
    <name type="scientific">Leucobacter luti</name>
    <dbReference type="NCBI Taxonomy" id="340320"/>
    <lineage>
        <taxon>Bacteria</taxon>
        <taxon>Bacillati</taxon>
        <taxon>Actinomycetota</taxon>
        <taxon>Actinomycetes</taxon>
        <taxon>Micrococcales</taxon>
        <taxon>Microbacteriaceae</taxon>
        <taxon>Leucobacter</taxon>
    </lineage>
</organism>
<dbReference type="EC" id="3.1.3.15" evidence="3"/>
<evidence type="ECO:0000256" key="1">
    <source>
        <dbReference type="ARBA" id="ARBA00001946"/>
    </source>
</evidence>
<feature type="binding site" evidence="11">
    <location>
        <position position="72"/>
    </location>
    <ligand>
        <name>Mg(2+)</name>
        <dbReference type="ChEBI" id="CHEBI:18420"/>
        <label>1</label>
        <note>catalytic</note>
    </ligand>
</feature>
<proteinExistence type="predicted"/>
<dbReference type="RefSeq" id="WP_166644346.1">
    <property type="nucleotide sequence ID" value="NZ_SNYA01000007.1"/>
</dbReference>
<feature type="binding site" evidence="11">
    <location>
        <position position="89"/>
    </location>
    <ligand>
        <name>Mg(2+)</name>
        <dbReference type="ChEBI" id="CHEBI:18420"/>
        <label>1</label>
        <note>catalytic</note>
    </ligand>
</feature>
<dbReference type="Gene3D" id="3.40.190.80">
    <property type="match status" value="1"/>
</dbReference>
<dbReference type="Proteomes" id="UP000295601">
    <property type="component" value="Unassembled WGS sequence"/>
</dbReference>
<dbReference type="GO" id="GO:0046872">
    <property type="term" value="F:metal ion binding"/>
    <property type="evidence" value="ECO:0007669"/>
    <property type="project" value="UniProtKB-KW"/>
</dbReference>
<gene>
    <name evidence="13" type="ORF">EDF62_2791</name>
</gene>
<evidence type="ECO:0000256" key="10">
    <source>
        <dbReference type="ARBA" id="ARBA00053547"/>
    </source>
</evidence>
<keyword evidence="6" id="KW-0378">Hydrolase</keyword>
<feature type="binding site" evidence="11">
    <location>
        <position position="92"/>
    </location>
    <ligand>
        <name>Mg(2+)</name>
        <dbReference type="ChEBI" id="CHEBI:18420"/>
        <label>1</label>
        <note>catalytic</note>
    </ligand>
</feature>
<accession>A0A4R6RTJ4</accession>
<comment type="cofactor">
    <cofactor evidence="1 11">
        <name>Mg(2+)</name>
        <dbReference type="ChEBI" id="CHEBI:18420"/>
    </cofactor>
</comment>
<evidence type="ECO:0000256" key="8">
    <source>
        <dbReference type="ARBA" id="ARBA00033209"/>
    </source>
</evidence>
<dbReference type="GO" id="GO:0008934">
    <property type="term" value="F:inositol monophosphate 1-phosphatase activity"/>
    <property type="evidence" value="ECO:0007669"/>
    <property type="project" value="TreeGrafter"/>
</dbReference>
<comment type="caution">
    <text evidence="13">The sequence shown here is derived from an EMBL/GenBank/DDBJ whole genome shotgun (WGS) entry which is preliminary data.</text>
</comment>
<dbReference type="FunFam" id="3.30.540.10:FF:000003">
    <property type="entry name" value="Inositol-1-monophosphatase"/>
    <property type="match status" value="1"/>
</dbReference>
<dbReference type="EMBL" id="SNYA01000007">
    <property type="protein sequence ID" value="TDP90223.1"/>
    <property type="molecule type" value="Genomic_DNA"/>
</dbReference>
<dbReference type="PROSITE" id="PS00629">
    <property type="entry name" value="IMP_1"/>
    <property type="match status" value="1"/>
</dbReference>
<dbReference type="AlphaFoldDB" id="A0A4R6RTJ4"/>
<evidence type="ECO:0000256" key="4">
    <source>
        <dbReference type="ARBA" id="ARBA00021697"/>
    </source>
</evidence>
<dbReference type="Gene3D" id="3.30.540.10">
    <property type="entry name" value="Fructose-1,6-Bisphosphatase, subunit A, domain 1"/>
    <property type="match status" value="1"/>
</dbReference>
<feature type="binding site" evidence="11">
    <location>
        <position position="216"/>
    </location>
    <ligand>
        <name>Mg(2+)</name>
        <dbReference type="ChEBI" id="CHEBI:18420"/>
        <label>1</label>
        <note>catalytic</note>
    </ligand>
</feature>
<evidence type="ECO:0000313" key="13">
    <source>
        <dbReference type="EMBL" id="TDP90223.1"/>
    </source>
</evidence>
<feature type="compositionally biased region" description="Basic and acidic residues" evidence="12">
    <location>
        <begin position="280"/>
        <end position="295"/>
    </location>
</feature>
<dbReference type="GO" id="GO:0007165">
    <property type="term" value="P:signal transduction"/>
    <property type="evidence" value="ECO:0007669"/>
    <property type="project" value="TreeGrafter"/>
</dbReference>
<evidence type="ECO:0000313" key="14">
    <source>
        <dbReference type="Proteomes" id="UP000295601"/>
    </source>
</evidence>
<dbReference type="InterPro" id="IPR020583">
    <property type="entry name" value="Inositol_monoP_metal-BS"/>
</dbReference>
<dbReference type="PANTHER" id="PTHR20854">
    <property type="entry name" value="INOSITOL MONOPHOSPHATASE"/>
    <property type="match status" value="1"/>
</dbReference>
<evidence type="ECO:0000256" key="7">
    <source>
        <dbReference type="ARBA" id="ARBA00022842"/>
    </source>
</evidence>
<protein>
    <recommendedName>
        <fullName evidence="4">Histidinol-phosphatase</fullName>
        <ecNumber evidence="3">3.1.3.15</ecNumber>
    </recommendedName>
    <alternativeName>
        <fullName evidence="8">Histidinol-phosphate phosphatase</fullName>
    </alternativeName>
</protein>
<comment type="pathway">
    <text evidence="2">Amino-acid biosynthesis; L-histidine biosynthesis; L-histidine from 5-phospho-alpha-D-ribose 1-diphosphate: step 8/9.</text>
</comment>
<comment type="function">
    <text evidence="10">Catalyzes the dephosphorylation of histidinol-phosphate to histidinol, the direct precursor of histidine.</text>
</comment>
<dbReference type="SUPFAM" id="SSF56655">
    <property type="entry name" value="Carbohydrate phosphatase"/>
    <property type="match status" value="1"/>
</dbReference>
<dbReference type="GO" id="GO:0004401">
    <property type="term" value="F:histidinol-phosphatase activity"/>
    <property type="evidence" value="ECO:0007669"/>
    <property type="project" value="UniProtKB-EC"/>
</dbReference>
<dbReference type="PRINTS" id="PR00377">
    <property type="entry name" value="IMPHPHTASES"/>
</dbReference>
<evidence type="ECO:0000256" key="2">
    <source>
        <dbReference type="ARBA" id="ARBA00004970"/>
    </source>
</evidence>
<evidence type="ECO:0000256" key="6">
    <source>
        <dbReference type="ARBA" id="ARBA00022801"/>
    </source>
</evidence>
<dbReference type="PANTHER" id="PTHR20854:SF4">
    <property type="entry name" value="INOSITOL-1-MONOPHOSPHATASE-RELATED"/>
    <property type="match status" value="1"/>
</dbReference>
<evidence type="ECO:0000256" key="5">
    <source>
        <dbReference type="ARBA" id="ARBA00022723"/>
    </source>
</evidence>
<keyword evidence="7 11" id="KW-0460">Magnesium</keyword>
<dbReference type="GO" id="GO:0006020">
    <property type="term" value="P:inositol metabolic process"/>
    <property type="evidence" value="ECO:0007669"/>
    <property type="project" value="TreeGrafter"/>
</dbReference>
<evidence type="ECO:0000256" key="12">
    <source>
        <dbReference type="SAM" id="MobiDB-lite"/>
    </source>
</evidence>
<evidence type="ECO:0000256" key="3">
    <source>
        <dbReference type="ARBA" id="ARBA00013085"/>
    </source>
</evidence>
<dbReference type="InterPro" id="IPR000760">
    <property type="entry name" value="Inositol_monophosphatase-like"/>
</dbReference>
<evidence type="ECO:0000256" key="9">
    <source>
        <dbReference type="ARBA" id="ARBA00049158"/>
    </source>
</evidence>
<keyword evidence="14" id="KW-1185">Reference proteome</keyword>
<feature type="region of interest" description="Disordered" evidence="12">
    <location>
        <begin position="270"/>
        <end position="295"/>
    </location>
</feature>
<sequence>MRDAALVDALASAARIAAELVSEDIADHYRTDLDIRYKSSASDPVTEIDRRSEQRISAQLLREFPGSTIVGEEFGHRTGDDDDVRWHIDPIDGTLNYISGIPYFCTSIGVEVAGRLVAGAVHDPLERETFWADTTGAWINDAPLPHTNTHEGKPGVLTIWPFVGETPTAPGSPQLLTHLRSLGPVRGRGSFALQLAHVAAGRARVAFELRAAQPWDVAAGFALASAVGCSIRVLDPPPPGFSQWAGPSYVVARSPQVADQIAAAAHPLLTGATPQSTVEKGTKHGSHDASGRTGG</sequence>
<name>A0A4R6RTJ4_9MICO</name>